<keyword evidence="3" id="KW-1134">Transmembrane beta strand</keyword>
<evidence type="ECO:0000256" key="6">
    <source>
        <dbReference type="ARBA" id="ARBA00023237"/>
    </source>
</evidence>
<dbReference type="InterPro" id="IPR012910">
    <property type="entry name" value="Plug_dom"/>
</dbReference>
<dbReference type="PANTHER" id="PTHR30069">
    <property type="entry name" value="TONB-DEPENDENT OUTER MEMBRANE RECEPTOR"/>
    <property type="match status" value="1"/>
</dbReference>
<feature type="domain" description="TonB-dependent receptor plug" evidence="8">
    <location>
        <begin position="134"/>
        <end position="232"/>
    </location>
</feature>
<protein>
    <submittedName>
        <fullName evidence="10">TonB-dependent Receptor Plug Domain</fullName>
    </submittedName>
</protein>
<name>A0A2K1PXA8_9GAMM</name>
<dbReference type="Gene3D" id="2.40.170.20">
    <property type="entry name" value="TonB-dependent receptor, beta-barrel domain"/>
    <property type="match status" value="1"/>
</dbReference>
<gene>
    <name evidence="10" type="ORF">Lysil_1595</name>
</gene>
<comment type="subcellular location">
    <subcellularLocation>
        <location evidence="1">Cell outer membrane</location>
        <topology evidence="1">Multi-pass membrane protein</topology>
    </subcellularLocation>
</comment>
<dbReference type="Pfam" id="PF25183">
    <property type="entry name" value="OMP_b-brl_4"/>
    <property type="match status" value="1"/>
</dbReference>
<dbReference type="GO" id="GO:0030246">
    <property type="term" value="F:carbohydrate binding"/>
    <property type="evidence" value="ECO:0007669"/>
    <property type="project" value="InterPro"/>
</dbReference>
<dbReference type="Proteomes" id="UP000236220">
    <property type="component" value="Unassembled WGS sequence"/>
</dbReference>
<evidence type="ECO:0000313" key="10">
    <source>
        <dbReference type="EMBL" id="PNS07419.1"/>
    </source>
</evidence>
<dbReference type="Gene3D" id="2.60.40.1120">
    <property type="entry name" value="Carboxypeptidase-like, regulatory domain"/>
    <property type="match status" value="1"/>
</dbReference>
<keyword evidence="4" id="KW-0812">Transmembrane</keyword>
<evidence type="ECO:0000313" key="11">
    <source>
        <dbReference type="Proteomes" id="UP000236220"/>
    </source>
</evidence>
<dbReference type="SUPFAM" id="SSF56935">
    <property type="entry name" value="Porins"/>
    <property type="match status" value="1"/>
</dbReference>
<reference evidence="10 11" key="1">
    <citation type="submission" date="2017-08" db="EMBL/GenBank/DDBJ databases">
        <title>Lysobacter sylvestris genome.</title>
        <authorList>
            <person name="Zhang D.-C."/>
            <person name="Albuquerque L."/>
            <person name="Franca L."/>
            <person name="Froufe H.J.C."/>
            <person name="Barroso C."/>
            <person name="Egas C."/>
            <person name="Da Costa M."/>
            <person name="Margesin R."/>
        </authorList>
    </citation>
    <scope>NUCLEOTIDE SEQUENCE [LARGE SCALE GENOMIC DNA]</scope>
    <source>
        <strain evidence="10 11">AM20-91</strain>
    </source>
</reference>
<dbReference type="InterPro" id="IPR037066">
    <property type="entry name" value="Plug_dom_sf"/>
</dbReference>
<dbReference type="Gene3D" id="2.170.130.10">
    <property type="entry name" value="TonB-dependent receptor, plug domain"/>
    <property type="match status" value="1"/>
</dbReference>
<evidence type="ECO:0000259" key="9">
    <source>
        <dbReference type="Pfam" id="PF25183"/>
    </source>
</evidence>
<dbReference type="GO" id="GO:0015344">
    <property type="term" value="F:siderophore uptake transmembrane transporter activity"/>
    <property type="evidence" value="ECO:0007669"/>
    <property type="project" value="TreeGrafter"/>
</dbReference>
<evidence type="ECO:0000256" key="5">
    <source>
        <dbReference type="ARBA" id="ARBA00023136"/>
    </source>
</evidence>
<keyword evidence="5" id="KW-0472">Membrane</keyword>
<dbReference type="InterPro" id="IPR039426">
    <property type="entry name" value="TonB-dep_rcpt-like"/>
</dbReference>
<evidence type="ECO:0000256" key="2">
    <source>
        <dbReference type="ARBA" id="ARBA00022448"/>
    </source>
</evidence>
<evidence type="ECO:0000256" key="7">
    <source>
        <dbReference type="SAM" id="SignalP"/>
    </source>
</evidence>
<feature type="signal peptide" evidence="7">
    <location>
        <begin position="1"/>
        <end position="29"/>
    </location>
</feature>
<proteinExistence type="predicted"/>
<keyword evidence="11" id="KW-1185">Reference proteome</keyword>
<dbReference type="GO" id="GO:0009279">
    <property type="term" value="C:cell outer membrane"/>
    <property type="evidence" value="ECO:0007669"/>
    <property type="project" value="UniProtKB-SubCell"/>
</dbReference>
<evidence type="ECO:0000256" key="4">
    <source>
        <dbReference type="ARBA" id="ARBA00022692"/>
    </source>
</evidence>
<keyword evidence="7" id="KW-0732">Signal</keyword>
<dbReference type="EMBL" id="NPZB01000002">
    <property type="protein sequence ID" value="PNS07419.1"/>
    <property type="molecule type" value="Genomic_DNA"/>
</dbReference>
<dbReference type="OrthoDB" id="9768147at2"/>
<dbReference type="InterPro" id="IPR013784">
    <property type="entry name" value="Carb-bd-like_fold"/>
</dbReference>
<dbReference type="GO" id="GO:0044718">
    <property type="term" value="P:siderophore transmembrane transport"/>
    <property type="evidence" value="ECO:0007669"/>
    <property type="project" value="TreeGrafter"/>
</dbReference>
<organism evidence="10 11">
    <name type="scientific">Solilutibacter silvestris</name>
    <dbReference type="NCBI Taxonomy" id="1645665"/>
    <lineage>
        <taxon>Bacteria</taxon>
        <taxon>Pseudomonadati</taxon>
        <taxon>Pseudomonadota</taxon>
        <taxon>Gammaproteobacteria</taxon>
        <taxon>Lysobacterales</taxon>
        <taxon>Lysobacteraceae</taxon>
        <taxon>Solilutibacter</taxon>
    </lineage>
</organism>
<dbReference type="InterPro" id="IPR057601">
    <property type="entry name" value="Oar-like_b-barrel"/>
</dbReference>
<keyword evidence="6" id="KW-0998">Cell outer membrane</keyword>
<dbReference type="InterPro" id="IPR036942">
    <property type="entry name" value="Beta-barrel_TonB_sf"/>
</dbReference>
<dbReference type="PANTHER" id="PTHR30069:SF46">
    <property type="entry name" value="OAR PROTEIN"/>
    <property type="match status" value="1"/>
</dbReference>
<sequence>MASNSIRSGFKRSALTIALGLCFAGTVHAQSTTGVVYGNAAPGEAVTVVSETGFARTVGVDSTGRYSISNLPVGNYTVTAKKGDQVVGTKQILVKVSSGTEASFAGAGAATPGNELGTITVTAHGAGIDVTQVDSRTVITAKDLAVLPIAHSAEAIAMLAPGTVKGSGYFGKGNEVSFGGAGVTENAYYINGFNVSELYSNIGGLGLPYGSIAQQETYTGGYSAMYGRSDGGVISQVGKRGTNEWHFGGQVTYRPKALASAPKDVYYPKAIGLPGGLAGDYTNAALYPSEVAGDSTCPAATPVAGQYCWHYDDPNKPGKLFRKRSEDKLWNTTYSAYVGGPLVPNKLFFFLSAEQSKDNYISTSDREQAPTYRDHFTNNVGKIYAKIDWNINDTNILELTGIKSNDHTNGSRYYYNYDPVTFAGQGEGAYYQPAPPTKTNTRVEIAKYTNYLSDNLNFSVTYGKQVVNNPTLLAINSPLPYIAETFNMTNPPAGMVFPQPYQTIGVPTARLQGTGVRFDVEYKIGAHQFHGGIDDMTYKAKDQGTFVSGPGYYWDYQNDGTHVFQQFYSDLSSSTVVQKAAFIEDNWSITDRFVLKMGLRTDDFNNKNDGGQSYVHQKHQLAPRLGFAWDLKGDSTMKLFGNLGRYYLALPNSVAKRGASPSTYYYQKYTYTGIDSNGIPTGLTNEPNPTTANGGYSGNNEFGQIPDPNGVAAKGLKSQYQDEGILGLDYQFSKKWVAGAKVTYRKLGTLIDDWCDSGRVAAALPNGGVDYKVSGCYIINPGRTNTFHIRNNVDGSYTDVTLTNAQLGFDSSNAAKPIRKYEALDLYLEHPFDGKWQWRMDYTWSRNPGNTEGQVKSDIGQTDVSKTQDWDYGGLMYNSYGYMANDRRHSLRMRGMYQFAPEWLVTGNFLVQSGTPFNCLGYYFNDGDPIGYTSSYHTCLNQPAAPGATHGPWTKQLDLGLVYRPKYFDKKLTLAMDVFNVTNDRKPRQYNATLETGQICHYDPGIACHGSGTIYSQYHMPIYFQSPRYVQLSVSYDY</sequence>
<feature type="chain" id="PRO_5014320131" evidence="7">
    <location>
        <begin position="30"/>
        <end position="1038"/>
    </location>
</feature>
<keyword evidence="2" id="KW-0813">Transport</keyword>
<accession>A0A2K1PXA8</accession>
<dbReference type="SUPFAM" id="SSF49452">
    <property type="entry name" value="Starch-binding domain-like"/>
    <property type="match status" value="1"/>
</dbReference>
<feature type="domain" description="TonB-dependent transporter Oar-like beta-barrel" evidence="9">
    <location>
        <begin position="611"/>
        <end position="943"/>
    </location>
</feature>
<keyword evidence="10" id="KW-0675">Receptor</keyword>
<dbReference type="RefSeq" id="WP_103075137.1">
    <property type="nucleotide sequence ID" value="NZ_NPZB01000002.1"/>
</dbReference>
<evidence type="ECO:0000259" key="8">
    <source>
        <dbReference type="Pfam" id="PF07715"/>
    </source>
</evidence>
<dbReference type="AlphaFoldDB" id="A0A2K1PXA8"/>
<dbReference type="Pfam" id="PF07715">
    <property type="entry name" value="Plug"/>
    <property type="match status" value="1"/>
</dbReference>
<comment type="caution">
    <text evidence="10">The sequence shown here is derived from an EMBL/GenBank/DDBJ whole genome shotgun (WGS) entry which is preliminary data.</text>
</comment>
<evidence type="ECO:0000256" key="1">
    <source>
        <dbReference type="ARBA" id="ARBA00004571"/>
    </source>
</evidence>
<evidence type="ECO:0000256" key="3">
    <source>
        <dbReference type="ARBA" id="ARBA00022452"/>
    </source>
</evidence>